<dbReference type="AlphaFoldDB" id="A0A285B0Y9"/>
<proteinExistence type="predicted"/>
<dbReference type="SUPFAM" id="SSF46689">
    <property type="entry name" value="Homeodomain-like"/>
    <property type="match status" value="2"/>
</dbReference>
<evidence type="ECO:0000256" key="1">
    <source>
        <dbReference type="ARBA" id="ARBA00023015"/>
    </source>
</evidence>
<evidence type="ECO:0000259" key="4">
    <source>
        <dbReference type="PROSITE" id="PS01124"/>
    </source>
</evidence>
<keyword evidence="3" id="KW-0804">Transcription</keyword>
<evidence type="ECO:0000313" key="5">
    <source>
        <dbReference type="EMBL" id="MBA8122488.1"/>
    </source>
</evidence>
<dbReference type="RefSeq" id="WP_049130869.1">
    <property type="nucleotide sequence ID" value="NZ_CABGKV010000006.1"/>
</dbReference>
<dbReference type="Gene3D" id="3.30.450.40">
    <property type="match status" value="1"/>
</dbReference>
<protein>
    <submittedName>
        <fullName evidence="5">Helix-turn-helix transcriptional regulator</fullName>
    </submittedName>
    <submittedName>
        <fullName evidence="7">Propanediol utilization transcriptional activator</fullName>
    </submittedName>
</protein>
<dbReference type="GO" id="GO:0003700">
    <property type="term" value="F:DNA-binding transcription factor activity"/>
    <property type="evidence" value="ECO:0007669"/>
    <property type="project" value="InterPro"/>
</dbReference>
<evidence type="ECO:0000256" key="2">
    <source>
        <dbReference type="ARBA" id="ARBA00023125"/>
    </source>
</evidence>
<dbReference type="GO" id="GO:0043565">
    <property type="term" value="F:sequence-specific DNA binding"/>
    <property type="evidence" value="ECO:0007669"/>
    <property type="project" value="InterPro"/>
</dbReference>
<dbReference type="InterPro" id="IPR018060">
    <property type="entry name" value="HTH_AraC"/>
</dbReference>
<dbReference type="InterPro" id="IPR029016">
    <property type="entry name" value="GAF-like_dom_sf"/>
</dbReference>
<reference evidence="7 9" key="3">
    <citation type="submission" date="2018-06" db="EMBL/GenBank/DDBJ databases">
        <authorList>
            <consortium name="Pathogen Informatics"/>
            <person name="Doyle S."/>
        </authorList>
    </citation>
    <scope>NUCLEOTIDE SEQUENCE [LARGE SCALE GENOMIC DNA]</scope>
    <source>
        <strain evidence="7 9">NCTC9149</strain>
    </source>
</reference>
<sequence>MAQKSKDAVLDYFRALAEVFSRATGLVATVIDVKDNRLPDCYGSGNFLVLPLIQGDKLFGYIICDHHKSTDNHHRAAAIRLLNFIINNISAAAEEKEEGSKTSLEKRGFYYSQKSPHEIKLISALRYIDENLYGELSLESVAAHVCLSANYFSRFFKKRQGVNFKVWVNQRKMQRAGELLADPRYSIDSVARKLQFAQTSYFCRVFRAAHRTSPQLFRDRRLSAASPQAD</sequence>
<evidence type="ECO:0000313" key="9">
    <source>
        <dbReference type="Proteomes" id="UP000254571"/>
    </source>
</evidence>
<dbReference type="Pfam" id="PF12833">
    <property type="entry name" value="HTH_18"/>
    <property type="match status" value="1"/>
</dbReference>
<name>A0A285B0Y9_9ENTR</name>
<evidence type="ECO:0000313" key="7">
    <source>
        <dbReference type="EMBL" id="STW08454.1"/>
    </source>
</evidence>
<feature type="domain" description="HTH araC/xylS-type" evidence="4">
    <location>
        <begin position="122"/>
        <end position="220"/>
    </location>
</feature>
<dbReference type="Proteomes" id="UP000557483">
    <property type="component" value="Unassembled WGS sequence"/>
</dbReference>
<reference evidence="8" key="2">
    <citation type="submission" date="2017-08" db="EMBL/GenBank/DDBJ databases">
        <authorList>
            <person name="Brisse S."/>
        </authorList>
    </citation>
    <scope>NUCLEOTIDE SEQUENCE [LARGE SCALE GENOMIC DNA]</scope>
    <source>
        <strain evidence="8">06D021</strain>
    </source>
</reference>
<dbReference type="PANTHER" id="PTHR43280:SF10">
    <property type="entry name" value="REGULATORY PROTEIN POCR"/>
    <property type="match status" value="1"/>
</dbReference>
<organism evidence="6 8">
    <name type="scientific">Klebsiella grimontii</name>
    <dbReference type="NCBI Taxonomy" id="2058152"/>
    <lineage>
        <taxon>Bacteria</taxon>
        <taxon>Pseudomonadati</taxon>
        <taxon>Pseudomonadota</taxon>
        <taxon>Gammaproteobacteria</taxon>
        <taxon>Enterobacterales</taxon>
        <taxon>Enterobacteriaceae</taxon>
        <taxon>Klebsiella/Raoultella group</taxon>
        <taxon>Klebsiella</taxon>
    </lineage>
</organism>
<dbReference type="Proteomes" id="UP000254571">
    <property type="component" value="Unassembled WGS sequence"/>
</dbReference>
<dbReference type="SMART" id="SM00342">
    <property type="entry name" value="HTH_ARAC"/>
    <property type="match status" value="1"/>
</dbReference>
<dbReference type="Pfam" id="PF01590">
    <property type="entry name" value="GAF"/>
    <property type="match status" value="1"/>
</dbReference>
<evidence type="ECO:0000313" key="8">
    <source>
        <dbReference type="Proteomes" id="UP000220639"/>
    </source>
</evidence>
<dbReference type="EMBL" id="FZTC01000015">
    <property type="protein sequence ID" value="SNU34577.1"/>
    <property type="molecule type" value="Genomic_DNA"/>
</dbReference>
<dbReference type="Gene3D" id="1.10.10.60">
    <property type="entry name" value="Homeodomain-like"/>
    <property type="match status" value="2"/>
</dbReference>
<dbReference type="PANTHER" id="PTHR43280">
    <property type="entry name" value="ARAC-FAMILY TRANSCRIPTIONAL REGULATOR"/>
    <property type="match status" value="1"/>
</dbReference>
<evidence type="ECO:0000313" key="6">
    <source>
        <dbReference type="EMBL" id="SNU34577.1"/>
    </source>
</evidence>
<dbReference type="EMBL" id="UGMX01000002">
    <property type="protein sequence ID" value="STW08454.1"/>
    <property type="molecule type" value="Genomic_DNA"/>
</dbReference>
<dbReference type="EMBL" id="JABXRN010000001">
    <property type="protein sequence ID" value="MBA8122488.1"/>
    <property type="molecule type" value="Genomic_DNA"/>
</dbReference>
<evidence type="ECO:0000313" key="10">
    <source>
        <dbReference type="Proteomes" id="UP000557483"/>
    </source>
</evidence>
<dbReference type="InterPro" id="IPR009057">
    <property type="entry name" value="Homeodomain-like_sf"/>
</dbReference>
<accession>A0A285B0Y9</accession>
<reference evidence="5 10" key="4">
    <citation type="submission" date="2020-06" db="EMBL/GenBank/DDBJ databases">
        <title>REHAB project genomes.</title>
        <authorList>
            <person name="Shaw L.P."/>
        </authorList>
    </citation>
    <scope>NUCLEOTIDE SEQUENCE [LARGE SCALE GENOMIC DNA]</scope>
    <source>
        <strain evidence="5 10">RHBSTW-00092</strain>
    </source>
</reference>
<dbReference type="InterPro" id="IPR003018">
    <property type="entry name" value="GAF"/>
</dbReference>
<keyword evidence="2" id="KW-0238">DNA-binding</keyword>
<gene>
    <name evidence="7" type="primary">araC_3</name>
    <name evidence="5" type="ORF">HV064_00915</name>
    <name evidence="6" type="ORF">KOSB73_220696</name>
    <name evidence="7" type="ORF">NCTC9149_04909</name>
</gene>
<evidence type="ECO:0000256" key="3">
    <source>
        <dbReference type="ARBA" id="ARBA00023163"/>
    </source>
</evidence>
<dbReference type="Proteomes" id="UP000220639">
    <property type="component" value="Unassembled WGS sequence"/>
</dbReference>
<dbReference type="PROSITE" id="PS01124">
    <property type="entry name" value="HTH_ARAC_FAMILY_2"/>
    <property type="match status" value="1"/>
</dbReference>
<reference evidence="6" key="1">
    <citation type="submission" date="2017-08" db="EMBL/GenBank/DDBJ databases">
        <authorList>
            <person name="de Groot N.N."/>
        </authorList>
    </citation>
    <scope>NUCLEOTIDE SEQUENCE [LARGE SCALE GENOMIC DNA]</scope>
    <source>
        <strain evidence="6">06D021</strain>
    </source>
</reference>
<keyword evidence="1" id="KW-0805">Transcription regulation</keyword>
<dbReference type="GeneID" id="97396485"/>